<keyword evidence="11" id="KW-1185">Reference proteome</keyword>
<accession>A0A0L0DH01</accession>
<dbReference type="EMBL" id="GL349468">
    <property type="protein sequence ID" value="KNC51619.1"/>
    <property type="molecule type" value="Genomic_DNA"/>
</dbReference>
<dbReference type="AlphaFoldDB" id="A0A0L0DH01"/>
<comment type="subcellular location">
    <subcellularLocation>
        <location evidence="1">Endoplasmic reticulum membrane</location>
        <topology evidence="1">Single-pass type I membrane protein</topology>
    </subcellularLocation>
</comment>
<dbReference type="GO" id="GO:0005789">
    <property type="term" value="C:endoplasmic reticulum membrane"/>
    <property type="evidence" value="ECO:0007669"/>
    <property type="project" value="UniProtKB-SubCell"/>
</dbReference>
<gene>
    <name evidence="10" type="ORF">AMSG_07532</name>
</gene>
<evidence type="ECO:0000256" key="5">
    <source>
        <dbReference type="ARBA" id="ARBA00022840"/>
    </source>
</evidence>
<dbReference type="Gene3D" id="3.30.200.20">
    <property type="entry name" value="Phosphorylase Kinase, domain 1"/>
    <property type="match status" value="1"/>
</dbReference>
<keyword evidence="3 7" id="KW-0547">Nucleotide-binding</keyword>
<dbReference type="InterPro" id="IPR008271">
    <property type="entry name" value="Ser/Thr_kinase_AS"/>
</dbReference>
<evidence type="ECO:0000256" key="8">
    <source>
        <dbReference type="SAM" id="MobiDB-lite"/>
    </source>
</evidence>
<feature type="region of interest" description="Disordered" evidence="8">
    <location>
        <begin position="1106"/>
        <end position="1200"/>
    </location>
</feature>
<protein>
    <submittedName>
        <fullName evidence="10">PEK/GCN2 protein kinase</fullName>
    </submittedName>
</protein>
<dbReference type="RefSeq" id="XP_013756014.1">
    <property type="nucleotide sequence ID" value="XM_013900560.1"/>
</dbReference>
<dbReference type="InterPro" id="IPR011009">
    <property type="entry name" value="Kinase-like_dom_sf"/>
</dbReference>
<dbReference type="Gene3D" id="1.10.510.10">
    <property type="entry name" value="Transferase(Phosphotransferase) domain 1"/>
    <property type="match status" value="1"/>
</dbReference>
<dbReference type="Gene3D" id="2.130.10.10">
    <property type="entry name" value="YVTN repeat-like/Quinoprotein amine dehydrogenase"/>
    <property type="match status" value="1"/>
</dbReference>
<evidence type="ECO:0000256" key="1">
    <source>
        <dbReference type="ARBA" id="ARBA00004115"/>
    </source>
</evidence>
<dbReference type="SUPFAM" id="SSF50978">
    <property type="entry name" value="WD40 repeat-like"/>
    <property type="match status" value="1"/>
</dbReference>
<dbReference type="Proteomes" id="UP000054408">
    <property type="component" value="Unassembled WGS sequence"/>
</dbReference>
<feature type="region of interest" description="Disordered" evidence="8">
    <location>
        <begin position="28"/>
        <end position="52"/>
    </location>
</feature>
<dbReference type="PROSITE" id="PS00108">
    <property type="entry name" value="PROTEIN_KINASE_ST"/>
    <property type="match status" value="1"/>
</dbReference>
<feature type="domain" description="Protein kinase" evidence="9">
    <location>
        <begin position="722"/>
        <end position="1091"/>
    </location>
</feature>
<dbReference type="SMART" id="SM00220">
    <property type="entry name" value="S_TKc"/>
    <property type="match status" value="1"/>
</dbReference>
<dbReference type="InterPro" id="IPR050339">
    <property type="entry name" value="CC_SR_Kinase"/>
</dbReference>
<keyword evidence="4 10" id="KW-0418">Kinase</keyword>
<evidence type="ECO:0000256" key="4">
    <source>
        <dbReference type="ARBA" id="ARBA00022777"/>
    </source>
</evidence>
<comment type="similarity">
    <text evidence="6">Belongs to the protein kinase superfamily. Ser/Thr protein kinase family. GCN2 subfamily.</text>
</comment>
<dbReference type="InterPro" id="IPR001680">
    <property type="entry name" value="WD40_rpt"/>
</dbReference>
<dbReference type="eggNOG" id="KOG4533">
    <property type="taxonomic scope" value="Eukaryota"/>
</dbReference>
<evidence type="ECO:0000313" key="10">
    <source>
        <dbReference type="EMBL" id="KNC51619.1"/>
    </source>
</evidence>
<evidence type="ECO:0000256" key="2">
    <source>
        <dbReference type="ARBA" id="ARBA00022679"/>
    </source>
</evidence>
<evidence type="ECO:0000313" key="11">
    <source>
        <dbReference type="Proteomes" id="UP000054408"/>
    </source>
</evidence>
<evidence type="ECO:0000256" key="7">
    <source>
        <dbReference type="PROSITE-ProRule" id="PRU10141"/>
    </source>
</evidence>
<keyword evidence="5 7" id="KW-0067">ATP-binding</keyword>
<dbReference type="OrthoDB" id="4347at2759"/>
<proteinExistence type="inferred from homology"/>
<name>A0A0L0DH01_THETB</name>
<organism evidence="10 11">
    <name type="scientific">Thecamonas trahens ATCC 50062</name>
    <dbReference type="NCBI Taxonomy" id="461836"/>
    <lineage>
        <taxon>Eukaryota</taxon>
        <taxon>Apusozoa</taxon>
        <taxon>Apusomonadida</taxon>
        <taxon>Apusomonadidae</taxon>
        <taxon>Thecamonas</taxon>
    </lineage>
</organism>
<dbReference type="InterPro" id="IPR000719">
    <property type="entry name" value="Prot_kinase_dom"/>
</dbReference>
<evidence type="ECO:0000256" key="6">
    <source>
        <dbReference type="ARBA" id="ARBA00037982"/>
    </source>
</evidence>
<dbReference type="GO" id="GO:0005634">
    <property type="term" value="C:nucleus"/>
    <property type="evidence" value="ECO:0007669"/>
    <property type="project" value="TreeGrafter"/>
</dbReference>
<dbReference type="InterPro" id="IPR036322">
    <property type="entry name" value="WD40_repeat_dom_sf"/>
</dbReference>
<dbReference type="SMART" id="SM00320">
    <property type="entry name" value="WD40"/>
    <property type="match status" value="3"/>
</dbReference>
<sequence>MSAHRKLARSFEIKVMGVGIVVGHRSGARANKKGSGKGGQGKGKSKAAGSGESAFAPEPTLCCFHDKAAKVEIDALVATPCMQIMVSGGTDGTLAMWLPFEVLAEGKAISMKARKEHGMSLAYSAVPEVCWAFKKERITTGLSRMTVKAVRDAARGTEAVSALALHPEAAWIAAGGADGSLAVHGVRGAPGALLATLDEHRGRVNGLALVGDSSETALVSVGADGLARVYDLSHGAPSVEVDLATPLTAVAALESGLGPRVALTDFVGTTRVWDVRTSIDEALELQSRLSTPALSVAVEGDAVYVGHREHQGWAHVIVHDVTAGKLRADIKMEFGSGPALSIAPIPPGDWAAGHIMVGCSSGVHKYDARSASSRETRFAGCVAGPETPIAAIVTAVDQPLVATAGGSRGMVIPSASNELFVYTVPSRVVLALYAPRPMHRPALLGRLHHPVPRLAGASELVVVAGHTVFAGASFVGAMDSPDGWLLQPYQVAQIDAILDHIRTGVAIAAANPEAVLVFTGGATHAEVQRSEAESYLHAADAADWFGEPEVARRTVTENAARDSLENLLFSICRFREVTGRLPARITVVSFEFKRNRFTNVHRAALGFPAECFSFVGNHVADDASADLDAHTRTAFSADPFGCGAPLAAKKQARNPFATSIGYPMGCPELSALFECELVDATLLPWGDDITTGYGSGCSVWLMTEASSAQSLSVSSSRYASEYDELGQLGFGGFGSVFRVRARLDGHLYAVKKVVLPPNASPLPARERKEVQLLARISNHPHIVRYFSSWVERVLRADVMCDEDDESGLGESWSMISLASSDSIGGTARGLFFLDEHSSESGGDDDGSNAPVVEARVGGEEVDVLFVQMELCSDLTLREWLDDPDRSVDREVNLRILSQLLAALQHVHAFNVVHRDIKPANVFLESNTVVKLGDFGLATSIFEQCGVPPPAEASSAGGGEAASMGLLRIPSAAAPGGGLGTARSIPSDVSEAGNLTQGLGSTLYAAPEQVDGDGRYGTGADMFSVGLVMVEMFLPPFTTMMERVRTLEAARAGHLDPQIYSAYPQVADLIASLLVVDSERPTAAALLRHPVFEPVWVGSATGSDMASYSPTSWHWGTPPASPMGGSKAGRARAHSGFDGPWELSAEGGDDPGSSPARGASPLLRVAPPPSPSGSPPFALTPPPCHGCSQRETGMEKLSTKLQASEARVAQLEAYIRSLGAVPPLAPAPSSLPRTWS</sequence>
<feature type="compositionally biased region" description="Pro residues" evidence="8">
    <location>
        <begin position="1165"/>
        <end position="1183"/>
    </location>
</feature>
<dbReference type="Pfam" id="PF00400">
    <property type="entry name" value="WD40"/>
    <property type="match status" value="2"/>
</dbReference>
<keyword evidence="2" id="KW-0808">Transferase</keyword>
<evidence type="ECO:0000256" key="3">
    <source>
        <dbReference type="ARBA" id="ARBA00022741"/>
    </source>
</evidence>
<dbReference type="InterPro" id="IPR017441">
    <property type="entry name" value="Protein_kinase_ATP_BS"/>
</dbReference>
<dbReference type="SUPFAM" id="SSF56112">
    <property type="entry name" value="Protein kinase-like (PK-like)"/>
    <property type="match status" value="1"/>
</dbReference>
<dbReference type="Pfam" id="PF00069">
    <property type="entry name" value="Pkinase"/>
    <property type="match status" value="3"/>
</dbReference>
<dbReference type="eggNOG" id="KOG1035">
    <property type="taxonomic scope" value="Eukaryota"/>
</dbReference>
<dbReference type="PANTHER" id="PTHR11042">
    <property type="entry name" value="EUKARYOTIC TRANSLATION INITIATION FACTOR 2-ALPHA KINASE EIF2-ALPHA KINASE -RELATED"/>
    <property type="match status" value="1"/>
</dbReference>
<feature type="binding site" evidence="7">
    <location>
        <position position="752"/>
    </location>
    <ligand>
        <name>ATP</name>
        <dbReference type="ChEBI" id="CHEBI:30616"/>
    </ligand>
</feature>
<evidence type="ECO:0000259" key="9">
    <source>
        <dbReference type="PROSITE" id="PS50011"/>
    </source>
</evidence>
<dbReference type="GO" id="GO:0004672">
    <property type="term" value="F:protein kinase activity"/>
    <property type="evidence" value="ECO:0007669"/>
    <property type="project" value="InterPro"/>
</dbReference>
<dbReference type="PROSITE" id="PS00107">
    <property type="entry name" value="PROTEIN_KINASE_ATP"/>
    <property type="match status" value="1"/>
</dbReference>
<dbReference type="GeneID" id="25566428"/>
<dbReference type="PROSITE" id="PS50011">
    <property type="entry name" value="PROTEIN_KINASE_DOM"/>
    <property type="match status" value="1"/>
</dbReference>
<dbReference type="GO" id="GO:0005524">
    <property type="term" value="F:ATP binding"/>
    <property type="evidence" value="ECO:0007669"/>
    <property type="project" value="UniProtKB-UniRule"/>
</dbReference>
<reference evidence="10 11" key="1">
    <citation type="submission" date="2010-05" db="EMBL/GenBank/DDBJ databases">
        <title>The Genome Sequence of Thecamonas trahens ATCC 50062.</title>
        <authorList>
            <consortium name="The Broad Institute Genome Sequencing Platform"/>
            <person name="Russ C."/>
            <person name="Cuomo C."/>
            <person name="Shea T."/>
            <person name="Young S.K."/>
            <person name="Zeng Q."/>
            <person name="Koehrsen M."/>
            <person name="Haas B."/>
            <person name="Borodovsky M."/>
            <person name="Guigo R."/>
            <person name="Alvarado L."/>
            <person name="Berlin A."/>
            <person name="Bochicchio J."/>
            <person name="Borenstein D."/>
            <person name="Chapman S."/>
            <person name="Chen Z."/>
            <person name="Freedman E."/>
            <person name="Gellesch M."/>
            <person name="Goldberg J."/>
            <person name="Griggs A."/>
            <person name="Gujja S."/>
            <person name="Heilman E."/>
            <person name="Heiman D."/>
            <person name="Hepburn T."/>
            <person name="Howarth C."/>
            <person name="Jen D."/>
            <person name="Larson L."/>
            <person name="Mehta T."/>
            <person name="Park D."/>
            <person name="Pearson M."/>
            <person name="Roberts A."/>
            <person name="Saif S."/>
            <person name="Shenoy N."/>
            <person name="Sisk P."/>
            <person name="Stolte C."/>
            <person name="Sykes S."/>
            <person name="Thomson T."/>
            <person name="Walk T."/>
            <person name="White J."/>
            <person name="Yandava C."/>
            <person name="Burger G."/>
            <person name="Gray M.W."/>
            <person name="Holland P.W.H."/>
            <person name="King N."/>
            <person name="Lang F.B.F."/>
            <person name="Roger A.J."/>
            <person name="Ruiz-Trillo I."/>
            <person name="Lander E."/>
            <person name="Nusbaum C."/>
        </authorList>
    </citation>
    <scope>NUCLEOTIDE SEQUENCE [LARGE SCALE GENOMIC DNA]</scope>
    <source>
        <strain evidence="10 11">ATCC 50062</strain>
    </source>
</reference>
<dbReference type="InterPro" id="IPR015943">
    <property type="entry name" value="WD40/YVTN_repeat-like_dom_sf"/>
</dbReference>